<feature type="transmembrane region" description="Helical" evidence="2">
    <location>
        <begin position="40"/>
        <end position="62"/>
    </location>
</feature>
<keyword evidence="4" id="KW-1185">Reference proteome</keyword>
<sequence length="228" mass="24829">MLEDAQDQCRAEIEEESSTSSPLGGDLPSRRYAWIAHGSIGAVTFGLLVPLAFFGTALSAYVRLGVHILAFALTFATVAMGIVSLSGMGNSSEGHLKEDHHISGLVLLLLLSVQTASGLLLPSDGPPKENGYEVDYYEQRRVAAERLCHFIQKGLKMGIFCLGLYQVHSGLNLYAKRYSTMDLGGTYVGLAGMSALSAVALKSWMKWKNKKTNDGYSVELQFRDINFD</sequence>
<feature type="transmembrane region" description="Helical" evidence="2">
    <location>
        <begin position="68"/>
        <end position="90"/>
    </location>
</feature>
<feature type="transmembrane region" description="Helical" evidence="2">
    <location>
        <begin position="102"/>
        <end position="121"/>
    </location>
</feature>
<feature type="transmembrane region" description="Helical" evidence="2">
    <location>
        <begin position="183"/>
        <end position="201"/>
    </location>
</feature>
<evidence type="ECO:0000256" key="1">
    <source>
        <dbReference type="SAM" id="MobiDB-lite"/>
    </source>
</evidence>
<protein>
    <recommendedName>
        <fullName evidence="5">Cytochrome b561 domain-containing protein</fullName>
    </recommendedName>
</protein>
<accession>K0SIP7</accession>
<evidence type="ECO:0000313" key="4">
    <source>
        <dbReference type="Proteomes" id="UP000266841"/>
    </source>
</evidence>
<organism evidence="3 4">
    <name type="scientific">Thalassiosira oceanica</name>
    <name type="common">Marine diatom</name>
    <dbReference type="NCBI Taxonomy" id="159749"/>
    <lineage>
        <taxon>Eukaryota</taxon>
        <taxon>Sar</taxon>
        <taxon>Stramenopiles</taxon>
        <taxon>Ochrophyta</taxon>
        <taxon>Bacillariophyta</taxon>
        <taxon>Coscinodiscophyceae</taxon>
        <taxon>Thalassiosirophycidae</taxon>
        <taxon>Thalassiosirales</taxon>
        <taxon>Thalassiosiraceae</taxon>
        <taxon>Thalassiosira</taxon>
    </lineage>
</organism>
<keyword evidence="2" id="KW-1133">Transmembrane helix</keyword>
<evidence type="ECO:0008006" key="5">
    <source>
        <dbReference type="Google" id="ProtNLM"/>
    </source>
</evidence>
<dbReference type="AlphaFoldDB" id="K0SIP7"/>
<feature type="region of interest" description="Disordered" evidence="1">
    <location>
        <begin position="1"/>
        <end position="24"/>
    </location>
</feature>
<evidence type="ECO:0000313" key="3">
    <source>
        <dbReference type="EMBL" id="EJK60901.1"/>
    </source>
</evidence>
<evidence type="ECO:0000256" key="2">
    <source>
        <dbReference type="SAM" id="Phobius"/>
    </source>
</evidence>
<proteinExistence type="predicted"/>
<keyword evidence="2" id="KW-0812">Transmembrane</keyword>
<reference evidence="3 4" key="1">
    <citation type="journal article" date="2012" name="Genome Biol.">
        <title>Genome and low-iron response of an oceanic diatom adapted to chronic iron limitation.</title>
        <authorList>
            <person name="Lommer M."/>
            <person name="Specht M."/>
            <person name="Roy A.S."/>
            <person name="Kraemer L."/>
            <person name="Andreson R."/>
            <person name="Gutowska M.A."/>
            <person name="Wolf J."/>
            <person name="Bergner S.V."/>
            <person name="Schilhabel M.B."/>
            <person name="Klostermeier U.C."/>
            <person name="Beiko R.G."/>
            <person name="Rosenstiel P."/>
            <person name="Hippler M."/>
            <person name="Laroche J."/>
        </authorList>
    </citation>
    <scope>NUCLEOTIDE SEQUENCE [LARGE SCALE GENOMIC DNA]</scope>
    <source>
        <strain evidence="3 4">CCMP1005</strain>
    </source>
</reference>
<dbReference type="EMBL" id="AGNL01020594">
    <property type="protein sequence ID" value="EJK60901.1"/>
    <property type="molecule type" value="Genomic_DNA"/>
</dbReference>
<name>K0SIP7_THAOC</name>
<gene>
    <name evidence="3" type="ORF">THAOC_18683</name>
</gene>
<dbReference type="OrthoDB" id="48387at2759"/>
<comment type="caution">
    <text evidence="3">The sequence shown here is derived from an EMBL/GenBank/DDBJ whole genome shotgun (WGS) entry which is preliminary data.</text>
</comment>
<dbReference type="Proteomes" id="UP000266841">
    <property type="component" value="Unassembled WGS sequence"/>
</dbReference>
<keyword evidence="2" id="KW-0472">Membrane</keyword>